<organism evidence="2 3">
    <name type="scientific">Archangium gephyra</name>
    <dbReference type="NCBI Taxonomy" id="48"/>
    <lineage>
        <taxon>Bacteria</taxon>
        <taxon>Pseudomonadati</taxon>
        <taxon>Myxococcota</taxon>
        <taxon>Myxococcia</taxon>
        <taxon>Myxococcales</taxon>
        <taxon>Cystobacterineae</taxon>
        <taxon>Archangiaceae</taxon>
        <taxon>Archangium</taxon>
    </lineage>
</organism>
<dbReference type="AlphaFoldDB" id="A0A2W5TIE6"/>
<dbReference type="InterPro" id="IPR002696">
    <property type="entry name" value="Membr_insert_effic_factor_YidD"/>
</dbReference>
<dbReference type="Proteomes" id="UP000249061">
    <property type="component" value="Unassembled WGS sequence"/>
</dbReference>
<dbReference type="SMART" id="SM01234">
    <property type="entry name" value="Haemolytic"/>
    <property type="match status" value="1"/>
</dbReference>
<dbReference type="EMBL" id="QFQP01000015">
    <property type="protein sequence ID" value="PZR11105.1"/>
    <property type="molecule type" value="Genomic_DNA"/>
</dbReference>
<dbReference type="PANTHER" id="PTHR33383">
    <property type="entry name" value="MEMBRANE PROTEIN INSERTION EFFICIENCY FACTOR-RELATED"/>
    <property type="match status" value="1"/>
</dbReference>
<evidence type="ECO:0000256" key="1">
    <source>
        <dbReference type="HAMAP-Rule" id="MF_00386"/>
    </source>
</evidence>
<dbReference type="Pfam" id="PF01809">
    <property type="entry name" value="YidD"/>
    <property type="match status" value="1"/>
</dbReference>
<protein>
    <recommendedName>
        <fullName evidence="1">Putative membrane protein insertion efficiency factor</fullName>
    </recommendedName>
</protein>
<evidence type="ECO:0000313" key="2">
    <source>
        <dbReference type="EMBL" id="PZR11105.1"/>
    </source>
</evidence>
<dbReference type="NCBIfam" id="TIGR00278">
    <property type="entry name" value="membrane protein insertion efficiency factor YidD"/>
    <property type="match status" value="1"/>
</dbReference>
<comment type="similarity">
    <text evidence="1">Belongs to the UPF0161 family.</text>
</comment>
<comment type="subcellular location">
    <subcellularLocation>
        <location evidence="1">Cell membrane</location>
        <topology evidence="1">Peripheral membrane protein</topology>
        <orientation evidence="1">Cytoplasmic side</orientation>
    </subcellularLocation>
</comment>
<comment type="function">
    <text evidence="1">Could be involved in insertion of integral membrane proteins into the membrane.</text>
</comment>
<sequence length="113" mass="12095">MRALLVQLLLVPLRLYKAFLSPLLPPMCRFHPSCSVYAMGAISVHGPVKGTWLAARRVTRCHPFNPGGLDPVPPRDGKTAIEVLEASSPDIAARLKAPPHPSLAAVLAPDSKS</sequence>
<evidence type="ECO:0000313" key="3">
    <source>
        <dbReference type="Proteomes" id="UP000249061"/>
    </source>
</evidence>
<keyword evidence="1" id="KW-0472">Membrane</keyword>
<comment type="caution">
    <text evidence="2">The sequence shown here is derived from an EMBL/GenBank/DDBJ whole genome shotgun (WGS) entry which is preliminary data.</text>
</comment>
<dbReference type="GO" id="GO:0005886">
    <property type="term" value="C:plasma membrane"/>
    <property type="evidence" value="ECO:0007669"/>
    <property type="project" value="UniProtKB-SubCell"/>
</dbReference>
<proteinExistence type="inferred from homology"/>
<reference evidence="2 3" key="1">
    <citation type="submission" date="2017-08" db="EMBL/GenBank/DDBJ databases">
        <title>Infants hospitalized years apart are colonized by the same room-sourced microbial strains.</title>
        <authorList>
            <person name="Brooks B."/>
            <person name="Olm M.R."/>
            <person name="Firek B.A."/>
            <person name="Baker R."/>
            <person name="Thomas B.C."/>
            <person name="Morowitz M.J."/>
            <person name="Banfield J.F."/>
        </authorList>
    </citation>
    <scope>NUCLEOTIDE SEQUENCE [LARGE SCALE GENOMIC DNA]</scope>
    <source>
        <strain evidence="2">S2_003_000_R2_14</strain>
    </source>
</reference>
<name>A0A2W5TIE6_9BACT</name>
<dbReference type="PANTHER" id="PTHR33383:SF1">
    <property type="entry name" value="MEMBRANE PROTEIN INSERTION EFFICIENCY FACTOR-RELATED"/>
    <property type="match status" value="1"/>
</dbReference>
<keyword evidence="1" id="KW-1003">Cell membrane</keyword>
<accession>A0A2W5TIE6</accession>
<gene>
    <name evidence="2" type="ORF">DI536_18380</name>
</gene>
<dbReference type="HAMAP" id="MF_00386">
    <property type="entry name" value="UPF0161_YidD"/>
    <property type="match status" value="1"/>
</dbReference>